<evidence type="ECO:0000313" key="12">
    <source>
        <dbReference type="Proteomes" id="UP000044841"/>
    </source>
</evidence>
<evidence type="ECO:0000256" key="5">
    <source>
        <dbReference type="ARBA" id="ARBA00011881"/>
    </source>
</evidence>
<protein>
    <recommendedName>
        <fullName evidence="6">allantoinase</fullName>
        <ecNumber evidence="6">3.5.2.5</ecNumber>
    </recommendedName>
</protein>
<evidence type="ECO:0000256" key="9">
    <source>
        <dbReference type="ARBA" id="ARBA00022833"/>
    </source>
</evidence>
<proteinExistence type="inferred from homology"/>
<dbReference type="FunFam" id="3.20.20.140:FF:000032">
    <property type="entry name" value="Allantoinase Dal1"/>
    <property type="match status" value="1"/>
</dbReference>
<evidence type="ECO:0000256" key="6">
    <source>
        <dbReference type="ARBA" id="ARBA00012863"/>
    </source>
</evidence>
<dbReference type="PANTHER" id="PTHR43668:SF2">
    <property type="entry name" value="ALLANTOINASE"/>
    <property type="match status" value="1"/>
</dbReference>
<dbReference type="GO" id="GO:0050897">
    <property type="term" value="F:cobalt ion binding"/>
    <property type="evidence" value="ECO:0007669"/>
    <property type="project" value="InterPro"/>
</dbReference>
<dbReference type="PANTHER" id="PTHR43668">
    <property type="entry name" value="ALLANTOINASE"/>
    <property type="match status" value="1"/>
</dbReference>
<organism evidence="11 12">
    <name type="scientific">Rhizoctonia solani</name>
    <dbReference type="NCBI Taxonomy" id="456999"/>
    <lineage>
        <taxon>Eukaryota</taxon>
        <taxon>Fungi</taxon>
        <taxon>Dikarya</taxon>
        <taxon>Basidiomycota</taxon>
        <taxon>Agaricomycotina</taxon>
        <taxon>Agaricomycetes</taxon>
        <taxon>Cantharellales</taxon>
        <taxon>Ceratobasidiaceae</taxon>
        <taxon>Rhizoctonia</taxon>
    </lineage>
</organism>
<keyword evidence="12" id="KW-1185">Reference proteome</keyword>
<dbReference type="GO" id="GO:0004038">
    <property type="term" value="F:allantoinase activity"/>
    <property type="evidence" value="ECO:0007669"/>
    <property type="project" value="UniProtKB-EC"/>
</dbReference>
<keyword evidence="7" id="KW-0479">Metal-binding</keyword>
<dbReference type="GO" id="GO:0008270">
    <property type="term" value="F:zinc ion binding"/>
    <property type="evidence" value="ECO:0007669"/>
    <property type="project" value="InterPro"/>
</dbReference>
<dbReference type="InterPro" id="IPR002195">
    <property type="entry name" value="Dihydroorotase_CS"/>
</dbReference>
<dbReference type="NCBIfam" id="TIGR03178">
    <property type="entry name" value="allantoinase"/>
    <property type="match status" value="1"/>
</dbReference>
<comment type="subunit">
    <text evidence="5">Homotetramer.</text>
</comment>
<dbReference type="EMBL" id="CYGV01001622">
    <property type="protein sequence ID" value="CUA75971.1"/>
    <property type="molecule type" value="Genomic_DNA"/>
</dbReference>
<dbReference type="InterPro" id="IPR032466">
    <property type="entry name" value="Metal_Hydrolase"/>
</dbReference>
<evidence type="ECO:0000256" key="4">
    <source>
        <dbReference type="ARBA" id="ARBA00010368"/>
    </source>
</evidence>
<evidence type="ECO:0000256" key="8">
    <source>
        <dbReference type="ARBA" id="ARBA00022801"/>
    </source>
</evidence>
<evidence type="ECO:0000256" key="1">
    <source>
        <dbReference type="ARBA" id="ARBA00001756"/>
    </source>
</evidence>
<dbReference type="Gene3D" id="3.20.20.140">
    <property type="entry name" value="Metal-dependent hydrolases"/>
    <property type="match status" value="1"/>
</dbReference>
<dbReference type="Proteomes" id="UP000044841">
    <property type="component" value="Unassembled WGS sequence"/>
</dbReference>
<gene>
    <name evidence="11" type="primary">DAL1</name>
    <name evidence="11" type="ORF">RSOLAG22IIIB_01975</name>
</gene>
<keyword evidence="8" id="KW-0378">Hydrolase</keyword>
<comment type="pathway">
    <text evidence="3">Nitrogen metabolism; (S)-allantoin degradation; allantoate from (S)-allantoin: step 1/1.</text>
</comment>
<sequence length="456" mass="49343">MAPTKVFTSSRVYFPNEGPSPGTIEVDPSTGKITKIQRVKAQKGDSNYEADAEWVDVGDKAIIPGLIDAHVHLNEPGRTNWEGFRTGTQAAASGGCTTVVEMPLNSLPPTTTVANLNTKLDAAKGQCWTDVGFWGGVIPGNSADLQPLVVAGVKGFKCFLIESGVEEFPCVNEHDLELAMEKLQGQPTVLLFHAELDGPVNDPGKGDPTDYDTFLKSRPESFETDAIKLVVKLLQKYPLLRCHIVHLSAHSAIPIIRHAQKELKLPLTVETCFHYLTLSSSEIPKGQPQFKCCPPVRGAENQEKLWEALLDGTIDTVVSDHSPCIAELKKLETGDFMEAWGGISTLGLGLSLLSTAAQKRGIPFERVLTWCSSNTALHAGLGDRKGGLAVGKDADLAVWDASVEFEVTKESLNFKNKLSPYVGLSLTGQVVQTYVRGALVFDRETGFSSRALGQFV</sequence>
<dbReference type="PROSITE" id="PS00482">
    <property type="entry name" value="DIHYDROOROTASE_1"/>
    <property type="match status" value="1"/>
</dbReference>
<dbReference type="InterPro" id="IPR050138">
    <property type="entry name" value="DHOase/Allantoinase_Hydrolase"/>
</dbReference>
<dbReference type="GO" id="GO:0006145">
    <property type="term" value="P:purine nucleobase catabolic process"/>
    <property type="evidence" value="ECO:0007669"/>
    <property type="project" value="TreeGrafter"/>
</dbReference>
<comment type="cofactor">
    <cofactor evidence="2">
        <name>Zn(2+)</name>
        <dbReference type="ChEBI" id="CHEBI:29105"/>
    </cofactor>
</comment>
<dbReference type="InterPro" id="IPR017593">
    <property type="entry name" value="Allantoinase"/>
</dbReference>
<reference evidence="11 12" key="1">
    <citation type="submission" date="2015-07" db="EMBL/GenBank/DDBJ databases">
        <authorList>
            <person name="Noorani M."/>
        </authorList>
    </citation>
    <scope>NUCLEOTIDE SEQUENCE [LARGE SCALE GENOMIC DNA]</scope>
    <source>
        <strain evidence="11">BBA 69670</strain>
    </source>
</reference>
<dbReference type="GO" id="GO:0000256">
    <property type="term" value="P:allantoin catabolic process"/>
    <property type="evidence" value="ECO:0007669"/>
    <property type="project" value="UniProtKB-UniPathway"/>
</dbReference>
<comment type="catalytic activity">
    <reaction evidence="1">
        <text>(S)-allantoin + H2O = allantoate + H(+)</text>
        <dbReference type="Rhea" id="RHEA:17029"/>
        <dbReference type="ChEBI" id="CHEBI:15377"/>
        <dbReference type="ChEBI" id="CHEBI:15378"/>
        <dbReference type="ChEBI" id="CHEBI:15678"/>
        <dbReference type="ChEBI" id="CHEBI:17536"/>
        <dbReference type="EC" id="3.5.2.5"/>
    </reaction>
</comment>
<dbReference type="GO" id="GO:0005737">
    <property type="term" value="C:cytoplasm"/>
    <property type="evidence" value="ECO:0007669"/>
    <property type="project" value="TreeGrafter"/>
</dbReference>
<feature type="domain" description="Amidohydrolase-related" evidence="10">
    <location>
        <begin position="62"/>
        <end position="440"/>
    </location>
</feature>
<dbReference type="UniPathway" id="UPA00395">
    <property type="reaction ID" value="UER00653"/>
</dbReference>
<dbReference type="SUPFAM" id="SSF51556">
    <property type="entry name" value="Metallo-dependent hydrolases"/>
    <property type="match status" value="1"/>
</dbReference>
<evidence type="ECO:0000259" key="10">
    <source>
        <dbReference type="Pfam" id="PF01979"/>
    </source>
</evidence>
<evidence type="ECO:0000256" key="2">
    <source>
        <dbReference type="ARBA" id="ARBA00001947"/>
    </source>
</evidence>
<keyword evidence="9" id="KW-0862">Zinc</keyword>
<dbReference type="EC" id="3.5.2.5" evidence="6"/>
<comment type="similarity">
    <text evidence="4">Belongs to the metallo-dependent hydrolases superfamily. Allantoinase family.</text>
</comment>
<accession>A0A0K6GBX6</accession>
<dbReference type="InterPro" id="IPR006680">
    <property type="entry name" value="Amidohydro-rel"/>
</dbReference>
<dbReference type="Pfam" id="PF01979">
    <property type="entry name" value="Amidohydro_1"/>
    <property type="match status" value="1"/>
</dbReference>
<name>A0A0K6GBX6_9AGAM</name>
<dbReference type="AlphaFoldDB" id="A0A0K6GBX6"/>
<dbReference type="InterPro" id="IPR011059">
    <property type="entry name" value="Metal-dep_hydrolase_composite"/>
</dbReference>
<evidence type="ECO:0000256" key="3">
    <source>
        <dbReference type="ARBA" id="ARBA00004968"/>
    </source>
</evidence>
<dbReference type="SUPFAM" id="SSF51338">
    <property type="entry name" value="Composite domain of metallo-dependent hydrolases"/>
    <property type="match status" value="1"/>
</dbReference>
<evidence type="ECO:0000313" key="11">
    <source>
        <dbReference type="EMBL" id="CUA75971.1"/>
    </source>
</evidence>
<evidence type="ECO:0000256" key="7">
    <source>
        <dbReference type="ARBA" id="ARBA00022723"/>
    </source>
</evidence>